<keyword evidence="1" id="KW-1133">Transmembrane helix</keyword>
<proteinExistence type="predicted"/>
<keyword evidence="1" id="KW-0812">Transmembrane</keyword>
<protein>
    <submittedName>
        <fullName evidence="2">Uncharacterized protein</fullName>
    </submittedName>
</protein>
<dbReference type="Proteomes" id="UP000078200">
    <property type="component" value="Unassembled WGS sequence"/>
</dbReference>
<reference evidence="2" key="1">
    <citation type="submission" date="2020-05" db="UniProtKB">
        <authorList>
            <consortium name="EnsemblMetazoa"/>
        </authorList>
    </citation>
    <scope>IDENTIFICATION</scope>
    <source>
        <strain evidence="2">TTRI</strain>
    </source>
</reference>
<name>A0A1A9VAI3_GLOAU</name>
<evidence type="ECO:0000313" key="3">
    <source>
        <dbReference type="Proteomes" id="UP000078200"/>
    </source>
</evidence>
<feature type="transmembrane region" description="Helical" evidence="1">
    <location>
        <begin position="17"/>
        <end position="36"/>
    </location>
</feature>
<evidence type="ECO:0000313" key="2">
    <source>
        <dbReference type="EnsemblMetazoa" id="GAUT031029-PA"/>
    </source>
</evidence>
<evidence type="ECO:0000256" key="1">
    <source>
        <dbReference type="SAM" id="Phobius"/>
    </source>
</evidence>
<dbReference type="VEuPathDB" id="VectorBase:GAUT031029"/>
<dbReference type="EnsemblMetazoa" id="GAUT031029-RA">
    <property type="protein sequence ID" value="GAUT031029-PA"/>
    <property type="gene ID" value="GAUT031029"/>
</dbReference>
<sequence length="126" mass="14501">MAMHYAAFKDLRNIQRASIYVCMAHIINNYVMYILFNHITGCYKRNSIVNITDACILKRVVNALASRRQMVPIAMCIMLYATCDLQYYAYCGWTSKISIICNCVLLVDVQKSSEESEFAILHVKKD</sequence>
<accession>A0A1A9VAI3</accession>
<organism evidence="2 3">
    <name type="scientific">Glossina austeni</name>
    <name type="common">Savannah tsetse fly</name>
    <dbReference type="NCBI Taxonomy" id="7395"/>
    <lineage>
        <taxon>Eukaryota</taxon>
        <taxon>Metazoa</taxon>
        <taxon>Ecdysozoa</taxon>
        <taxon>Arthropoda</taxon>
        <taxon>Hexapoda</taxon>
        <taxon>Insecta</taxon>
        <taxon>Pterygota</taxon>
        <taxon>Neoptera</taxon>
        <taxon>Endopterygota</taxon>
        <taxon>Diptera</taxon>
        <taxon>Brachycera</taxon>
        <taxon>Muscomorpha</taxon>
        <taxon>Hippoboscoidea</taxon>
        <taxon>Glossinidae</taxon>
        <taxon>Glossina</taxon>
    </lineage>
</organism>
<keyword evidence="3" id="KW-1185">Reference proteome</keyword>
<keyword evidence="1" id="KW-0472">Membrane</keyword>
<dbReference type="AlphaFoldDB" id="A0A1A9VAI3"/>